<dbReference type="Proteomes" id="UP000650533">
    <property type="component" value="Chromosome 7"/>
</dbReference>
<feature type="chain" id="PRO_5035954788" description="Extracellular metalloproteinase" evidence="13">
    <location>
        <begin position="21"/>
        <end position="591"/>
    </location>
</feature>
<keyword evidence="4 13" id="KW-0645">Protease</keyword>
<evidence type="ECO:0000256" key="8">
    <source>
        <dbReference type="ARBA" id="ARBA00022833"/>
    </source>
</evidence>
<evidence type="ECO:0000256" key="7">
    <source>
        <dbReference type="ARBA" id="ARBA00022801"/>
    </source>
</evidence>
<dbReference type="InterPro" id="IPR027268">
    <property type="entry name" value="Peptidase_M4/M1_CTD_sf"/>
</dbReference>
<dbReference type="EMBL" id="CAJMWR010002103">
    <property type="protein sequence ID" value="CAE6439612.1"/>
    <property type="molecule type" value="Genomic_DNA"/>
</dbReference>
<dbReference type="GO" id="GO:0006508">
    <property type="term" value="P:proteolysis"/>
    <property type="evidence" value="ECO:0007669"/>
    <property type="project" value="UniProtKB-KW"/>
</dbReference>
<dbReference type="GO" id="GO:0004222">
    <property type="term" value="F:metalloendopeptidase activity"/>
    <property type="evidence" value="ECO:0007669"/>
    <property type="project" value="InterPro"/>
</dbReference>
<name>A0A8H2Y2B5_9AGAM</name>
<reference evidence="16" key="1">
    <citation type="submission" date="2020-05" db="EMBL/GenBank/DDBJ databases">
        <title>Evolutionary and genomic comparisons of hybrid uninucleate and nonhybrid Rhizoctonia fungi.</title>
        <authorList>
            <person name="Li C."/>
            <person name="Chen X."/>
        </authorList>
    </citation>
    <scope>NUCLEOTIDE SEQUENCE</scope>
    <source>
        <strain evidence="16">AG-1 IA</strain>
    </source>
</reference>
<dbReference type="Gene3D" id="3.10.170.10">
    <property type="match status" value="1"/>
</dbReference>
<dbReference type="PANTHER" id="PTHR33478">
    <property type="entry name" value="EXTRACELLULAR METALLOPROTEINASE MEP"/>
    <property type="match status" value="1"/>
</dbReference>
<dbReference type="GO" id="GO:0005615">
    <property type="term" value="C:extracellular space"/>
    <property type="evidence" value="ECO:0007669"/>
    <property type="project" value="InterPro"/>
</dbReference>
<evidence type="ECO:0000256" key="12">
    <source>
        <dbReference type="PIRSR" id="PIRSR601842-2"/>
    </source>
</evidence>
<dbReference type="InterPro" id="IPR011096">
    <property type="entry name" value="FTP_domain"/>
</dbReference>
<proteinExistence type="inferred from homology"/>
<feature type="binding site" evidence="12">
    <location>
        <position position="400"/>
    </location>
    <ligand>
        <name>Zn(2+)</name>
        <dbReference type="ChEBI" id="CHEBI:29105"/>
        <note>catalytic</note>
    </ligand>
</feature>
<evidence type="ECO:0000256" key="13">
    <source>
        <dbReference type="RuleBase" id="RU364017"/>
    </source>
</evidence>
<feature type="binding site" evidence="12">
    <location>
        <position position="218"/>
    </location>
    <ligand>
        <name>Zn(2+)</name>
        <dbReference type="ChEBI" id="CHEBI:29105"/>
        <note>catalytic</note>
    </ligand>
</feature>
<comment type="similarity">
    <text evidence="2 13">Belongs to the peptidase M36 family.</text>
</comment>
<feature type="domain" description="FTP" evidence="14">
    <location>
        <begin position="98"/>
        <end position="135"/>
    </location>
</feature>
<keyword evidence="7 13" id="KW-0378">Hydrolase</keyword>
<evidence type="ECO:0000256" key="6">
    <source>
        <dbReference type="ARBA" id="ARBA00022729"/>
    </source>
</evidence>
<evidence type="ECO:0000256" key="11">
    <source>
        <dbReference type="PIRSR" id="PIRSR601842-1"/>
    </source>
</evidence>
<evidence type="ECO:0000259" key="14">
    <source>
        <dbReference type="Pfam" id="PF07504"/>
    </source>
</evidence>
<dbReference type="Pfam" id="PF02128">
    <property type="entry name" value="Peptidase_M36"/>
    <property type="match status" value="1"/>
</dbReference>
<feature type="binding site" evidence="12">
    <location>
        <position position="425"/>
    </location>
    <ligand>
        <name>Zn(2+)</name>
        <dbReference type="ChEBI" id="CHEBI:29105"/>
        <note>catalytic</note>
    </ligand>
</feature>
<evidence type="ECO:0000313" key="17">
    <source>
        <dbReference type="Proteomes" id="UP000663840"/>
    </source>
</evidence>
<evidence type="ECO:0000256" key="1">
    <source>
        <dbReference type="ARBA" id="ARBA00004613"/>
    </source>
</evidence>
<feature type="signal peptide" evidence="13">
    <location>
        <begin position="1"/>
        <end position="20"/>
    </location>
</feature>
<comment type="subcellular location">
    <subcellularLocation>
        <location evidence="1 13">Secreted</location>
    </subcellularLocation>
</comment>
<dbReference type="PRINTS" id="PR00999">
    <property type="entry name" value="FUNGALYSIN"/>
</dbReference>
<dbReference type="GO" id="GO:0008270">
    <property type="term" value="F:zinc ion binding"/>
    <property type="evidence" value="ECO:0007669"/>
    <property type="project" value="InterPro"/>
</dbReference>
<evidence type="ECO:0000256" key="9">
    <source>
        <dbReference type="ARBA" id="ARBA00023049"/>
    </source>
</evidence>
<dbReference type="Pfam" id="PF07504">
    <property type="entry name" value="FTP"/>
    <property type="match status" value="1"/>
</dbReference>
<evidence type="ECO:0000313" key="16">
    <source>
        <dbReference type="EMBL" id="QRW21380.1"/>
    </source>
</evidence>
<keyword evidence="8 12" id="KW-0862">Zinc</keyword>
<feature type="active site" evidence="11">
    <location>
        <position position="397"/>
    </location>
</feature>
<dbReference type="Gene3D" id="1.10.390.10">
    <property type="entry name" value="Neutral Protease Domain 2"/>
    <property type="match status" value="1"/>
</dbReference>
<evidence type="ECO:0000256" key="2">
    <source>
        <dbReference type="ARBA" id="ARBA00006006"/>
    </source>
</evidence>
<accession>A0A8H2Y2B5</accession>
<feature type="binding site" evidence="12">
    <location>
        <position position="396"/>
    </location>
    <ligand>
        <name>Zn(2+)</name>
        <dbReference type="ChEBI" id="CHEBI:29105"/>
        <note>catalytic</note>
    </ligand>
</feature>
<reference evidence="15" key="2">
    <citation type="submission" date="2021-01" db="EMBL/GenBank/DDBJ databases">
        <authorList>
            <person name="Kaushik A."/>
        </authorList>
    </citation>
    <scope>NUCLEOTIDE SEQUENCE</scope>
    <source>
        <strain evidence="15">AG1-1A</strain>
    </source>
</reference>
<evidence type="ECO:0000256" key="5">
    <source>
        <dbReference type="ARBA" id="ARBA00022723"/>
    </source>
</evidence>
<dbReference type="EC" id="3.4.24.-" evidence="13"/>
<evidence type="ECO:0000313" key="15">
    <source>
        <dbReference type="EMBL" id="CAE6439612.1"/>
    </source>
</evidence>
<protein>
    <recommendedName>
        <fullName evidence="13">Extracellular metalloproteinase</fullName>
        <ecNumber evidence="13">3.4.24.-</ecNumber>
    </recommendedName>
    <alternativeName>
        <fullName evidence="13">Fungalysin</fullName>
    </alternativeName>
</protein>
<keyword evidence="10 13" id="KW-0865">Zymogen</keyword>
<dbReference type="PANTHER" id="PTHR33478:SF1">
    <property type="entry name" value="EXTRACELLULAR METALLOPROTEINASE MEP"/>
    <property type="match status" value="1"/>
</dbReference>
<dbReference type="CDD" id="cd09596">
    <property type="entry name" value="M36"/>
    <property type="match status" value="1"/>
</dbReference>
<keyword evidence="6 13" id="KW-0732">Signal</keyword>
<organism evidence="15 17">
    <name type="scientific">Rhizoctonia solani</name>
    <dbReference type="NCBI Taxonomy" id="456999"/>
    <lineage>
        <taxon>Eukaryota</taxon>
        <taxon>Fungi</taxon>
        <taxon>Dikarya</taxon>
        <taxon>Basidiomycota</taxon>
        <taxon>Agaricomycotina</taxon>
        <taxon>Agaricomycetes</taxon>
        <taxon>Cantharellales</taxon>
        <taxon>Ceratobasidiaceae</taxon>
        <taxon>Rhizoctonia</taxon>
    </lineage>
</organism>
<evidence type="ECO:0000256" key="4">
    <source>
        <dbReference type="ARBA" id="ARBA00022670"/>
    </source>
</evidence>
<dbReference type="EMBL" id="CP059664">
    <property type="protein sequence ID" value="QRW21380.1"/>
    <property type="molecule type" value="Genomic_DNA"/>
</dbReference>
<gene>
    <name evidence="15" type="ORF">RDB_LOCUS76593</name>
    <name evidence="16" type="ORF">RhiXN_06369</name>
</gene>
<evidence type="ECO:0000256" key="3">
    <source>
        <dbReference type="ARBA" id="ARBA00022525"/>
    </source>
</evidence>
<dbReference type="InterPro" id="IPR050371">
    <property type="entry name" value="Fungal_virulence_M36"/>
</dbReference>
<dbReference type="InterPro" id="IPR001842">
    <property type="entry name" value="Peptidase_M36"/>
</dbReference>
<keyword evidence="9 13" id="KW-0482">Metalloprotease</keyword>
<sequence length="591" mass="64506">MVSFTSLSAVALLIASGVIAAPWHSDINYHTHRARGVGANGVSLASYHPPTVFETYGINGAAFSIDDHSPEGLAKSFLQEKLRVTADAFTRHAGHTHDGVSYEYFTQNINGIPVGNAVANVAMKDGKVVSYGSSFIEPKNVGPKEPIIDQEKGIAFAEEVVGGKWNQSPVKLEYIARDDGSCALTYVVQVVGSDGSWKELYVSAYDGKLLNVVDFVADSSYHVVPLNCQDPTQCYEVVTNPEDSEASPEGWHDKTLISSVTAGNNVISYKNLPLSITAQSTSNYTYDYPYDPKKDPEQDPNVDAARVNTFYVVNKMHDLAYQYGFTESAYNFQDDNFDKGGKGNDRVLVSVQDASGKNNANFATPPDGVGGQMRMFTWNMTSPNRDGALENDIIVHEYTHGISNRLTGGGTGRCLQTLEAGGMGEGWSDAMAELTEAKSTPLPNFTLGSYVTGKQGGIRSHPYSTDMNVNPLTYGSLSSKNEVHAIGELWAVILHDLLSHCVKEYGIGKLDPSEEMGNSIVLHLIMDGFSIQPCNPTFIDAREAILQADRNRYEGKYKCDIWEAFARRGLGKGAQKGKYEDNFDLPQECVR</sequence>
<dbReference type="AlphaFoldDB" id="A0A8H2Y2B5"/>
<dbReference type="Proteomes" id="UP000663840">
    <property type="component" value="Unassembled WGS sequence"/>
</dbReference>
<keyword evidence="5 12" id="KW-0479">Metal-binding</keyword>
<comment type="cofactor">
    <cofactor evidence="12">
        <name>Zn(2+)</name>
        <dbReference type="ChEBI" id="CHEBI:29105"/>
    </cofactor>
    <text evidence="12">Binds 1 zinc ion per subunit.</text>
</comment>
<evidence type="ECO:0000256" key="10">
    <source>
        <dbReference type="ARBA" id="ARBA00023145"/>
    </source>
</evidence>
<keyword evidence="3 13" id="KW-0964">Secreted</keyword>
<dbReference type="SUPFAM" id="SSF55486">
    <property type="entry name" value="Metalloproteases ('zincins'), catalytic domain"/>
    <property type="match status" value="1"/>
</dbReference>